<proteinExistence type="predicted"/>
<dbReference type="EMBL" id="FNIJ01000019">
    <property type="protein sequence ID" value="SDO97671.1"/>
    <property type="molecule type" value="Genomic_DNA"/>
</dbReference>
<keyword evidence="2" id="KW-1185">Reference proteome</keyword>
<evidence type="ECO:0000313" key="1">
    <source>
        <dbReference type="EMBL" id="SDO97671.1"/>
    </source>
</evidence>
<evidence type="ECO:0000313" key="2">
    <source>
        <dbReference type="Proteomes" id="UP000242957"/>
    </source>
</evidence>
<sequence length="224" mass="24668">MDNIRWAQLFPVRFGTPHACACLALLRAGDAGRAEAEAFVHERFDHMHHADVHRFMPELVAMRDADGRLAAVAGMRLAAQEPLFLERYLDDPLEVPVARLAGRPVRRGELVEVGNLASPSAGSARLLIVAMTWLLAARGLEWVAFTGAASLLNSFHRLGLEPSVLAAADPARLGAERDGWGSYYEQHPQVFAGSIRHGHEQLLRRGIYQRLGLPSPLHEAEHVL</sequence>
<dbReference type="RefSeq" id="WP_084309487.1">
    <property type="nucleotide sequence ID" value="NZ_FNIJ01000019.1"/>
</dbReference>
<dbReference type="Proteomes" id="UP000242957">
    <property type="component" value="Unassembled WGS sequence"/>
</dbReference>
<gene>
    <name evidence="1" type="ORF">SAMN05216193_11931</name>
</gene>
<dbReference type="STRING" id="198616.SAMN05216193_11931"/>
<accession>A0A1H0NYC7</accession>
<dbReference type="InterPro" id="IPR022050">
    <property type="entry name" value="T_hemolysin"/>
</dbReference>
<protein>
    <submittedName>
        <fullName evidence="1">Thermostable hemolysin</fullName>
    </submittedName>
</protein>
<dbReference type="OrthoDB" id="7432757at2"/>
<reference evidence="2" key="1">
    <citation type="submission" date="2016-10" db="EMBL/GenBank/DDBJ databases">
        <authorList>
            <person name="Varghese N."/>
            <person name="Submissions S."/>
        </authorList>
    </citation>
    <scope>NUCLEOTIDE SEQUENCE [LARGE SCALE GENOMIC DNA]</scope>
    <source>
        <strain evidence="2">JCM 21621</strain>
    </source>
</reference>
<dbReference type="Pfam" id="PF12261">
    <property type="entry name" value="T_hemolysin"/>
    <property type="match status" value="1"/>
</dbReference>
<dbReference type="AlphaFoldDB" id="A0A1H0NYC7"/>
<organism evidence="1 2">
    <name type="scientific">Pseudomonas jinjuensis</name>
    <dbReference type="NCBI Taxonomy" id="198616"/>
    <lineage>
        <taxon>Bacteria</taxon>
        <taxon>Pseudomonadati</taxon>
        <taxon>Pseudomonadota</taxon>
        <taxon>Gammaproteobacteria</taxon>
        <taxon>Pseudomonadales</taxon>
        <taxon>Pseudomonadaceae</taxon>
        <taxon>Pseudomonas</taxon>
    </lineage>
</organism>
<name>A0A1H0NYC7_9PSED</name>